<keyword evidence="2" id="KW-1185">Reference proteome</keyword>
<reference evidence="1 2" key="1">
    <citation type="submission" date="2016-07" db="EMBL/GenBank/DDBJ databases">
        <title>Pervasive Adenine N6-methylation of Active Genes in Fungi.</title>
        <authorList>
            <consortium name="DOE Joint Genome Institute"/>
            <person name="Mondo S.J."/>
            <person name="Dannebaum R.O."/>
            <person name="Kuo R.C."/>
            <person name="Labutti K."/>
            <person name="Haridas S."/>
            <person name="Kuo A."/>
            <person name="Salamov A."/>
            <person name="Ahrendt S.R."/>
            <person name="Lipzen A."/>
            <person name="Sullivan W."/>
            <person name="Andreopoulos W.B."/>
            <person name="Clum A."/>
            <person name="Lindquist E."/>
            <person name="Daum C."/>
            <person name="Ramamoorthy G.K."/>
            <person name="Gryganskyi A."/>
            <person name="Culley D."/>
            <person name="Magnuson J.K."/>
            <person name="James T.Y."/>
            <person name="O'Malley M.A."/>
            <person name="Stajich J.E."/>
            <person name="Spatafora J.W."/>
            <person name="Visel A."/>
            <person name="Grigoriev I.V."/>
        </authorList>
    </citation>
    <scope>NUCLEOTIDE SEQUENCE [LARGE SCALE GENOMIC DNA]</scope>
    <source>
        <strain evidence="1 2">JEL800</strain>
    </source>
</reference>
<dbReference type="AlphaFoldDB" id="A0A1Y2CVP9"/>
<evidence type="ECO:0000313" key="1">
    <source>
        <dbReference type="EMBL" id="ORY51101.1"/>
    </source>
</evidence>
<gene>
    <name evidence="1" type="ORF">BCR33DRAFT_734215</name>
</gene>
<accession>A0A1Y2CVP9</accession>
<comment type="caution">
    <text evidence="1">The sequence shown here is derived from an EMBL/GenBank/DDBJ whole genome shotgun (WGS) entry which is preliminary data.</text>
</comment>
<organism evidence="1 2">
    <name type="scientific">Rhizoclosmatium globosum</name>
    <dbReference type="NCBI Taxonomy" id="329046"/>
    <lineage>
        <taxon>Eukaryota</taxon>
        <taxon>Fungi</taxon>
        <taxon>Fungi incertae sedis</taxon>
        <taxon>Chytridiomycota</taxon>
        <taxon>Chytridiomycota incertae sedis</taxon>
        <taxon>Chytridiomycetes</taxon>
        <taxon>Chytridiales</taxon>
        <taxon>Chytriomycetaceae</taxon>
        <taxon>Rhizoclosmatium</taxon>
    </lineage>
</organism>
<sequence>MAYTGSLLSSLGRVSVAPLTSSSSSSSSVLLSHRNDSFLSVQTAALESIAATVAKLGGSFGARELARIYCAESIAKLSHSGIGHMEVVTLHSPLGVSTASKVLPVVGGIVIVTAISAIALHVTNVHLPKWKLLKNDINAQEEQNRFATLENNQIHHRITITDPTGKSVAELQSEIVALRAELEEYRSLIVANEGKEGPSAEMVSYEALSESYMRELETTNASL</sequence>
<protein>
    <submittedName>
        <fullName evidence="1">Uncharacterized protein</fullName>
    </submittedName>
</protein>
<dbReference type="EMBL" id="MCGO01000006">
    <property type="protein sequence ID" value="ORY51101.1"/>
    <property type="molecule type" value="Genomic_DNA"/>
</dbReference>
<dbReference type="Proteomes" id="UP000193642">
    <property type="component" value="Unassembled WGS sequence"/>
</dbReference>
<name>A0A1Y2CVP9_9FUNG</name>
<proteinExistence type="predicted"/>
<evidence type="ECO:0000313" key="2">
    <source>
        <dbReference type="Proteomes" id="UP000193642"/>
    </source>
</evidence>